<feature type="non-terminal residue" evidence="2">
    <location>
        <position position="208"/>
    </location>
</feature>
<keyword evidence="2" id="KW-0328">Glycosyltransferase</keyword>
<evidence type="ECO:0000313" key="2">
    <source>
        <dbReference type="EMBL" id="CAA9338389.1"/>
    </source>
</evidence>
<evidence type="ECO:0000256" key="1">
    <source>
        <dbReference type="SAM" id="MobiDB-lite"/>
    </source>
</evidence>
<reference evidence="2" key="1">
    <citation type="submission" date="2020-02" db="EMBL/GenBank/DDBJ databases">
        <authorList>
            <person name="Meier V. D."/>
        </authorList>
    </citation>
    <scope>NUCLEOTIDE SEQUENCE</scope>
    <source>
        <strain evidence="2">AVDCRST_MAG89</strain>
    </source>
</reference>
<name>A0A6J4LPF5_9BACT</name>
<protein>
    <submittedName>
        <fullName evidence="2">Imidazole glycerol phosphate synthase amidotransferase subunit</fullName>
        <ecNumber evidence="2">2.4.2.-</ecNumber>
    </submittedName>
</protein>
<feature type="non-terminal residue" evidence="2">
    <location>
        <position position="1"/>
    </location>
</feature>
<dbReference type="GO" id="GO:0016757">
    <property type="term" value="F:glycosyltransferase activity"/>
    <property type="evidence" value="ECO:0007669"/>
    <property type="project" value="UniProtKB-KW"/>
</dbReference>
<organism evidence="2">
    <name type="scientific">uncultured Gemmatimonadota bacterium</name>
    <dbReference type="NCBI Taxonomy" id="203437"/>
    <lineage>
        <taxon>Bacteria</taxon>
        <taxon>Pseudomonadati</taxon>
        <taxon>Gemmatimonadota</taxon>
        <taxon>environmental samples</taxon>
    </lineage>
</organism>
<dbReference type="EMBL" id="CADCTV010000523">
    <property type="protein sequence ID" value="CAA9338389.1"/>
    <property type="molecule type" value="Genomic_DNA"/>
</dbReference>
<dbReference type="EC" id="2.4.2.-" evidence="2"/>
<keyword evidence="2" id="KW-0808">Transferase</keyword>
<feature type="compositionally biased region" description="Basic residues" evidence="1">
    <location>
        <begin position="127"/>
        <end position="137"/>
    </location>
</feature>
<proteinExistence type="predicted"/>
<feature type="compositionally biased region" description="Basic and acidic residues" evidence="1">
    <location>
        <begin position="190"/>
        <end position="208"/>
    </location>
</feature>
<gene>
    <name evidence="2" type="ORF">AVDCRST_MAG89-2510</name>
</gene>
<feature type="region of interest" description="Disordered" evidence="1">
    <location>
        <begin position="1"/>
        <end position="208"/>
    </location>
</feature>
<feature type="compositionally biased region" description="Basic and acidic residues" evidence="1">
    <location>
        <begin position="54"/>
        <end position="64"/>
    </location>
</feature>
<sequence>DAAPRGPAGLRRGKPALRGQGVRAPGRGRDPDGRPRRGARRRPAGAARAGPLRPVHDAAEGERAGRRHPRARGRRAPVHRHLRGNAAAVRGQRRGAGGERAGNALRHRAPHSHGPAAAARGLERRGVHPRRRGRSRAGGRFGAGAALVLPRALVRRAGGRQRDRFGPLPVRRRLRQHRRPQQRVGNPVPPRKEPGRRAAHPGELRAAL</sequence>
<feature type="compositionally biased region" description="Basic residues" evidence="1">
    <location>
        <begin position="65"/>
        <end position="83"/>
    </location>
</feature>
<accession>A0A6J4LPF5</accession>
<dbReference type="AlphaFoldDB" id="A0A6J4LPF5"/>
<feature type="compositionally biased region" description="Basic residues" evidence="1">
    <location>
        <begin position="170"/>
        <end position="181"/>
    </location>
</feature>
<feature type="compositionally biased region" description="Low complexity" evidence="1">
    <location>
        <begin position="44"/>
        <end position="53"/>
    </location>
</feature>